<dbReference type="Proteomes" id="UP000318833">
    <property type="component" value="Unassembled WGS sequence"/>
</dbReference>
<dbReference type="AlphaFoldDB" id="A0A554VA62"/>
<dbReference type="NCBIfam" id="TIGR02167">
    <property type="entry name" value="Liste_lipo_26"/>
    <property type="match status" value="9"/>
</dbReference>
<protein>
    <submittedName>
        <fullName evidence="2">BspA family leucine-rich repeat surface protein</fullName>
    </submittedName>
</protein>
<dbReference type="EMBL" id="VLNR01000151">
    <property type="protein sequence ID" value="TSE02665.1"/>
    <property type="molecule type" value="Genomic_DNA"/>
</dbReference>
<dbReference type="PROSITE" id="PS50093">
    <property type="entry name" value="PKD"/>
    <property type="match status" value="1"/>
</dbReference>
<feature type="domain" description="PKD" evidence="1">
    <location>
        <begin position="144"/>
        <end position="175"/>
    </location>
</feature>
<dbReference type="Pfam" id="PF16410">
    <property type="entry name" value="DUF5018"/>
    <property type="match status" value="1"/>
</dbReference>
<name>A0A554VA62_9FLAO</name>
<proteinExistence type="predicted"/>
<dbReference type="InterPro" id="IPR005046">
    <property type="entry name" value="DUF285"/>
</dbReference>
<accession>A0A554VA62</accession>
<evidence type="ECO:0000313" key="3">
    <source>
        <dbReference type="Proteomes" id="UP000318833"/>
    </source>
</evidence>
<reference evidence="2 3" key="1">
    <citation type="submission" date="2019-07" db="EMBL/GenBank/DDBJ databases">
        <title>The draft genome sequence of Aquimarina algiphila M91.</title>
        <authorList>
            <person name="Meng X."/>
        </authorList>
    </citation>
    <scope>NUCLEOTIDE SEQUENCE [LARGE SCALE GENOMIC DNA]</scope>
    <source>
        <strain evidence="2 3">M91</strain>
    </source>
</reference>
<dbReference type="Pfam" id="PF03382">
    <property type="entry name" value="DUF285"/>
    <property type="match status" value="1"/>
</dbReference>
<dbReference type="InterPro" id="IPR035986">
    <property type="entry name" value="PKD_dom_sf"/>
</dbReference>
<evidence type="ECO:0000259" key="1">
    <source>
        <dbReference type="PROSITE" id="PS50093"/>
    </source>
</evidence>
<dbReference type="Gene3D" id="2.60.40.2340">
    <property type="match status" value="1"/>
</dbReference>
<sequence>MKFTVTAEDGTTKEYTITVTVLSAASTEKSITKFTTTEGIDGVIDESSKTIVVSLPSGTSKTGLKATAVISDKASISPDPTLATDYSKPVEFTVTAEDGTTQEYTVTVTVETANEGKPFVTTWETTTENEDIVLPTADQYKYKYTIDWGDGTVTTDTSGYGIHTYSKPGKYQVKIFGDFPMFHRRRMGSVLSVNEQIISIDSWGDIQWKSMENAFAHCPKLIYKATDSPDLSNVTSMKSMFSMATSFNGDISKWDVSNVENMENMFSGATSFNGDISKWNVSNVEYMADMFFGATNFNQDIGGWNVSNVTDMASMFGNTSFNQDIGDWNVSNVTNMESMFSGAKNFNQDIGDWNVSNVTNMYTMFFGAKNFNQDIGDWNVSNVTNMGQMFEGVRYFNGDIGNWNVSNVTNMWGMFYGAGTFNKDIGDWNVSNVKNMSNMFRGASNFNKDIGNWNVSNVEYMVGMFFGAINFNQDIGGWNVSSVISMRNMFARAFRFDQNIGNWNVSNVKNMRDMFEHAKLTYINYEALLIGWEKNGVSKDVEFHGGKSIYKSQAAVQARERLINDNNWDIKDGGKK</sequence>
<dbReference type="InterPro" id="IPR000601">
    <property type="entry name" value="PKD_dom"/>
</dbReference>
<keyword evidence="3" id="KW-1185">Reference proteome</keyword>
<gene>
    <name evidence="2" type="ORF">FOF46_30665</name>
</gene>
<organism evidence="2 3">
    <name type="scientific">Aquimarina algiphila</name>
    <dbReference type="NCBI Taxonomy" id="2047982"/>
    <lineage>
        <taxon>Bacteria</taxon>
        <taxon>Pseudomonadati</taxon>
        <taxon>Bacteroidota</taxon>
        <taxon>Flavobacteriia</taxon>
        <taxon>Flavobacteriales</taxon>
        <taxon>Flavobacteriaceae</taxon>
        <taxon>Aquimarina</taxon>
    </lineage>
</organism>
<dbReference type="InterPro" id="IPR032186">
    <property type="entry name" value="DUF5018"/>
</dbReference>
<dbReference type="InterPro" id="IPR011889">
    <property type="entry name" value="Liste_lipo_26"/>
</dbReference>
<comment type="caution">
    <text evidence="2">The sequence shown here is derived from an EMBL/GenBank/DDBJ whole genome shotgun (WGS) entry which is preliminary data.</text>
</comment>
<dbReference type="SUPFAM" id="SSF49299">
    <property type="entry name" value="PKD domain"/>
    <property type="match status" value="1"/>
</dbReference>
<evidence type="ECO:0000313" key="2">
    <source>
        <dbReference type="EMBL" id="TSE02665.1"/>
    </source>
</evidence>
<dbReference type="OrthoDB" id="9813840at2"/>